<reference evidence="4 5" key="1">
    <citation type="journal article" date="2006" name="Int. J. Syst. Evol. Microbiol.">
        <title>Dyella yeojuensis sp. nov., isolated from greenhouse soil in Korea.</title>
        <authorList>
            <person name="Kim B.Y."/>
            <person name="Weon H.Y."/>
            <person name="Lee K.H."/>
            <person name="Seok S.J."/>
            <person name="Kwon S.W."/>
            <person name="Go S.J."/>
            <person name="Stackebrandt E."/>
        </authorList>
    </citation>
    <scope>NUCLEOTIDE SEQUENCE [LARGE SCALE GENOMIC DNA]</scope>
    <source>
        <strain evidence="4 5">DSM 17673</strain>
    </source>
</reference>
<sequence>MPVTWYFDFISMFSWLQWQSIRELATRREVSLRPFLFGALLKQMDQRGPAEIERKREFTYRYAQWRARKAGIPLRFPPTHPFNPLPALRLCIAAGNTVDAVGAIFEWIWAHGRAADTAEALEPLAASLGIADVRAALAAPEVKAQLQAHFEEAMRRRVFGVPTLAIGDELFWGADAHAFAMDYLAHPDMFAEGEMARLGALPVGLSRI</sequence>
<dbReference type="GO" id="GO:0004364">
    <property type="term" value="F:glutathione transferase activity"/>
    <property type="evidence" value="ECO:0007669"/>
    <property type="project" value="TreeGrafter"/>
</dbReference>
<evidence type="ECO:0000313" key="4">
    <source>
        <dbReference type="EMBL" id="NID17071.1"/>
    </source>
</evidence>
<accession>A0A7X5TQZ5</accession>
<dbReference type="AlphaFoldDB" id="A0A7X5TQZ5"/>
<gene>
    <name evidence="4" type="ORF">HBF32_16460</name>
</gene>
<comment type="similarity">
    <text evidence="1">Belongs to the GST superfamily. NadH family.</text>
</comment>
<dbReference type="EC" id="5.99.1.4" evidence="1"/>
<name>A0A7X5TQZ5_9GAMM</name>
<dbReference type="GO" id="GO:1901170">
    <property type="term" value="P:naphthalene catabolic process"/>
    <property type="evidence" value="ECO:0007669"/>
    <property type="project" value="InterPro"/>
</dbReference>
<evidence type="ECO:0000259" key="3">
    <source>
        <dbReference type="Pfam" id="PF01323"/>
    </source>
</evidence>
<dbReference type="InterPro" id="IPR051924">
    <property type="entry name" value="GST_Kappa/NadH"/>
</dbReference>
<keyword evidence="5" id="KW-1185">Reference proteome</keyword>
<evidence type="ECO:0000256" key="1">
    <source>
        <dbReference type="PIRNR" id="PIRNR006386"/>
    </source>
</evidence>
<protein>
    <recommendedName>
        <fullName evidence="1">2-hydroxychromene-2-carboxylate isomerase</fullName>
        <ecNumber evidence="1">5.99.1.4</ecNumber>
    </recommendedName>
</protein>
<dbReference type="Proteomes" id="UP000518878">
    <property type="component" value="Unassembled WGS sequence"/>
</dbReference>
<dbReference type="InterPro" id="IPR001853">
    <property type="entry name" value="DSBA-like_thioredoxin_dom"/>
</dbReference>
<feature type="domain" description="DSBA-like thioredoxin" evidence="3">
    <location>
        <begin position="3"/>
        <end position="183"/>
    </location>
</feature>
<dbReference type="InterPro" id="IPR044087">
    <property type="entry name" value="NahD-like"/>
</dbReference>
<dbReference type="PANTHER" id="PTHR42943">
    <property type="entry name" value="GLUTATHIONE S-TRANSFERASE KAPPA"/>
    <property type="match status" value="1"/>
</dbReference>
<comment type="catalytic activity">
    <reaction evidence="1">
        <text>2-hydroxychromene-2-carboxylate = (3E)-4-(2-hydroxyphenyl)-2-oxobut-3-enoate</text>
        <dbReference type="Rhea" id="RHEA:27401"/>
        <dbReference type="ChEBI" id="CHEBI:59350"/>
        <dbReference type="ChEBI" id="CHEBI:59353"/>
        <dbReference type="EC" id="5.99.1.4"/>
    </reaction>
</comment>
<keyword evidence="1 4" id="KW-0413">Isomerase</keyword>
<organism evidence="4 5">
    <name type="scientific">Luteibacter yeojuensis</name>
    <dbReference type="NCBI Taxonomy" id="345309"/>
    <lineage>
        <taxon>Bacteria</taxon>
        <taxon>Pseudomonadati</taxon>
        <taxon>Pseudomonadota</taxon>
        <taxon>Gammaproteobacteria</taxon>
        <taxon>Lysobacterales</taxon>
        <taxon>Rhodanobacteraceae</taxon>
        <taxon>Luteibacter</taxon>
    </lineage>
</organism>
<feature type="active site" description="Nucleophile" evidence="2">
    <location>
        <position position="11"/>
    </location>
</feature>
<dbReference type="PIRSF" id="PIRSF006386">
    <property type="entry name" value="HCCAis_GSTk"/>
    <property type="match status" value="1"/>
</dbReference>
<evidence type="ECO:0000256" key="2">
    <source>
        <dbReference type="PIRSR" id="PIRSR006386-1"/>
    </source>
</evidence>
<dbReference type="RefSeq" id="WP_166700869.1">
    <property type="nucleotide sequence ID" value="NZ_JAAQTL010000002.1"/>
</dbReference>
<dbReference type="Pfam" id="PF01323">
    <property type="entry name" value="DSBA"/>
    <property type="match status" value="1"/>
</dbReference>
<dbReference type="SUPFAM" id="SSF52833">
    <property type="entry name" value="Thioredoxin-like"/>
    <property type="match status" value="1"/>
</dbReference>
<dbReference type="PANTHER" id="PTHR42943:SF2">
    <property type="entry name" value="GLUTATHIONE S-TRANSFERASE KAPPA 1"/>
    <property type="match status" value="1"/>
</dbReference>
<dbReference type="InterPro" id="IPR014440">
    <property type="entry name" value="HCCAis_GSTk"/>
</dbReference>
<proteinExistence type="inferred from homology"/>
<dbReference type="GO" id="GO:0006749">
    <property type="term" value="P:glutathione metabolic process"/>
    <property type="evidence" value="ECO:0007669"/>
    <property type="project" value="TreeGrafter"/>
</dbReference>
<dbReference type="GO" id="GO:0004602">
    <property type="term" value="F:glutathione peroxidase activity"/>
    <property type="evidence" value="ECO:0007669"/>
    <property type="project" value="TreeGrafter"/>
</dbReference>
<dbReference type="CDD" id="cd03022">
    <property type="entry name" value="DsbA_HCCA_Iso"/>
    <property type="match status" value="1"/>
</dbReference>
<dbReference type="InterPro" id="IPR036249">
    <property type="entry name" value="Thioredoxin-like_sf"/>
</dbReference>
<evidence type="ECO:0000313" key="5">
    <source>
        <dbReference type="Proteomes" id="UP000518878"/>
    </source>
</evidence>
<dbReference type="GO" id="GO:0018845">
    <property type="term" value="F:2-hydroxychromene-2-carboxylate isomerase activity"/>
    <property type="evidence" value="ECO:0007669"/>
    <property type="project" value="UniProtKB-UniRule"/>
</dbReference>
<dbReference type="Gene3D" id="3.40.30.10">
    <property type="entry name" value="Glutaredoxin"/>
    <property type="match status" value="1"/>
</dbReference>
<dbReference type="EMBL" id="JAAQTL010000002">
    <property type="protein sequence ID" value="NID17071.1"/>
    <property type="molecule type" value="Genomic_DNA"/>
</dbReference>
<comment type="caution">
    <text evidence="4">The sequence shown here is derived from an EMBL/GenBank/DDBJ whole genome shotgun (WGS) entry which is preliminary data.</text>
</comment>